<evidence type="ECO:0000313" key="3">
    <source>
        <dbReference type="Proteomes" id="UP001597183"/>
    </source>
</evidence>
<gene>
    <name evidence="2" type="ORF">ACFQ5G_37480</name>
</gene>
<dbReference type="InterPro" id="IPR007055">
    <property type="entry name" value="BON_dom"/>
</dbReference>
<protein>
    <submittedName>
        <fullName evidence="2">BON domain-containing protein</fullName>
    </submittedName>
</protein>
<proteinExistence type="predicted"/>
<name>A0ABW4AK12_9ACTN</name>
<evidence type="ECO:0000259" key="1">
    <source>
        <dbReference type="Pfam" id="PF04972"/>
    </source>
</evidence>
<evidence type="ECO:0000313" key="2">
    <source>
        <dbReference type="EMBL" id="MFD1371059.1"/>
    </source>
</evidence>
<keyword evidence="3" id="KW-1185">Reference proteome</keyword>
<dbReference type="Proteomes" id="UP001597183">
    <property type="component" value="Unassembled WGS sequence"/>
</dbReference>
<dbReference type="EMBL" id="JBHTMK010000050">
    <property type="protein sequence ID" value="MFD1371059.1"/>
    <property type="molecule type" value="Genomic_DNA"/>
</dbReference>
<dbReference type="Gene3D" id="3.30.1340.30">
    <property type="match status" value="1"/>
</dbReference>
<accession>A0ABW4AK12</accession>
<comment type="caution">
    <text evidence="2">The sequence shown here is derived from an EMBL/GenBank/DDBJ whole genome shotgun (WGS) entry which is preliminary data.</text>
</comment>
<dbReference type="RefSeq" id="WP_378079085.1">
    <property type="nucleotide sequence ID" value="NZ_AP028461.1"/>
</dbReference>
<feature type="domain" description="BON" evidence="1">
    <location>
        <begin position="14"/>
        <end position="60"/>
    </location>
</feature>
<sequence>MVAVLSACLLGDESDGQPVTAEVQAGVVSVAGQVGHRSTAERLVRFIRQVAGVVQVVDALGFDVDDRELLTPGTVFGVA</sequence>
<organism evidence="2 3">
    <name type="scientific">Actinoplanes sichuanensis</name>
    <dbReference type="NCBI Taxonomy" id="512349"/>
    <lineage>
        <taxon>Bacteria</taxon>
        <taxon>Bacillati</taxon>
        <taxon>Actinomycetota</taxon>
        <taxon>Actinomycetes</taxon>
        <taxon>Micromonosporales</taxon>
        <taxon>Micromonosporaceae</taxon>
        <taxon>Actinoplanes</taxon>
    </lineage>
</organism>
<dbReference type="Pfam" id="PF04972">
    <property type="entry name" value="BON"/>
    <property type="match status" value="1"/>
</dbReference>
<reference evidence="3" key="1">
    <citation type="journal article" date="2019" name="Int. J. Syst. Evol. Microbiol.">
        <title>The Global Catalogue of Microorganisms (GCM) 10K type strain sequencing project: providing services to taxonomists for standard genome sequencing and annotation.</title>
        <authorList>
            <consortium name="The Broad Institute Genomics Platform"/>
            <consortium name="The Broad Institute Genome Sequencing Center for Infectious Disease"/>
            <person name="Wu L."/>
            <person name="Ma J."/>
        </authorList>
    </citation>
    <scope>NUCLEOTIDE SEQUENCE [LARGE SCALE GENOMIC DNA]</scope>
    <source>
        <strain evidence="3">CCM 7526</strain>
    </source>
</reference>